<evidence type="ECO:0000313" key="2">
    <source>
        <dbReference type="EMBL" id="RCI12404.1"/>
    </source>
</evidence>
<keyword evidence="3" id="KW-1185">Reference proteome</keyword>
<name>A0A367LDA5_9HYPO</name>
<organism evidence="2 3">
    <name type="scientific">Ophiocordyceps polyrhachis-furcata BCC 54312</name>
    <dbReference type="NCBI Taxonomy" id="1330021"/>
    <lineage>
        <taxon>Eukaryota</taxon>
        <taxon>Fungi</taxon>
        <taxon>Dikarya</taxon>
        <taxon>Ascomycota</taxon>
        <taxon>Pezizomycotina</taxon>
        <taxon>Sordariomycetes</taxon>
        <taxon>Hypocreomycetidae</taxon>
        <taxon>Hypocreales</taxon>
        <taxon>Ophiocordycipitaceae</taxon>
        <taxon>Ophiocordyceps</taxon>
    </lineage>
</organism>
<reference evidence="2 3" key="1">
    <citation type="journal article" date="2015" name="BMC Genomics">
        <title>Insights from the genome of Ophiocordyceps polyrhachis-furcata to pathogenicity and host specificity in insect fungi.</title>
        <authorList>
            <person name="Wichadakul D."/>
            <person name="Kobmoo N."/>
            <person name="Ingsriswang S."/>
            <person name="Tangphatsornruang S."/>
            <person name="Chantasingh D."/>
            <person name="Luangsa-ard J.J."/>
            <person name="Eurwilaichitr L."/>
        </authorList>
    </citation>
    <scope>NUCLEOTIDE SEQUENCE [LARGE SCALE GENOMIC DNA]</scope>
    <source>
        <strain evidence="2 3">BCC 54312</strain>
    </source>
</reference>
<dbReference type="EMBL" id="LKCN02000007">
    <property type="protein sequence ID" value="RCI12404.1"/>
    <property type="molecule type" value="Genomic_DNA"/>
</dbReference>
<feature type="chain" id="PRO_5016686946" evidence="1">
    <location>
        <begin position="19"/>
        <end position="130"/>
    </location>
</feature>
<comment type="caution">
    <text evidence="2">The sequence shown here is derived from an EMBL/GenBank/DDBJ whole genome shotgun (WGS) entry which is preliminary data.</text>
</comment>
<evidence type="ECO:0000313" key="3">
    <source>
        <dbReference type="Proteomes" id="UP000253664"/>
    </source>
</evidence>
<dbReference type="OrthoDB" id="4175349at2759"/>
<dbReference type="Proteomes" id="UP000253664">
    <property type="component" value="Unassembled WGS sequence"/>
</dbReference>
<evidence type="ECO:0000256" key="1">
    <source>
        <dbReference type="SAM" id="SignalP"/>
    </source>
</evidence>
<sequence length="130" mass="14430">MKPTSLLSAAALTSLASAIGYERFVRQGKDNLIAGKRLFPGNVIAGYNSDYRNHTSESWAQYVLDECKNKFADSCDSTISYSAINSGTPKDRFWFGYVFRGGKTTLSDYTQADGVRDSIIYVVTDKDEQN</sequence>
<feature type="signal peptide" evidence="1">
    <location>
        <begin position="1"/>
        <end position="18"/>
    </location>
</feature>
<dbReference type="AlphaFoldDB" id="A0A367LDA5"/>
<protein>
    <submittedName>
        <fullName evidence="2">Uncharacterized protein</fullName>
    </submittedName>
</protein>
<keyword evidence="1" id="KW-0732">Signal</keyword>
<accession>A0A367LDA5</accession>
<proteinExistence type="predicted"/>
<gene>
    <name evidence="2" type="ORF">L249_1120</name>
</gene>